<dbReference type="PANTHER" id="PTHR30329:SF21">
    <property type="entry name" value="LIPOPROTEIN YIAD-RELATED"/>
    <property type="match status" value="1"/>
</dbReference>
<evidence type="ECO:0000313" key="8">
    <source>
        <dbReference type="Proteomes" id="UP000031670"/>
    </source>
</evidence>
<evidence type="ECO:0000259" key="6">
    <source>
        <dbReference type="PROSITE" id="PS51123"/>
    </source>
</evidence>
<dbReference type="PROSITE" id="PS51123">
    <property type="entry name" value="OMPA_2"/>
    <property type="match status" value="1"/>
</dbReference>
<dbReference type="SUPFAM" id="SSF103088">
    <property type="entry name" value="OmpA-like"/>
    <property type="match status" value="1"/>
</dbReference>
<dbReference type="Proteomes" id="UP000031670">
    <property type="component" value="Unassembled WGS sequence"/>
</dbReference>
<evidence type="ECO:0000256" key="5">
    <source>
        <dbReference type="SAM" id="SignalP"/>
    </source>
</evidence>
<comment type="subcellular location">
    <subcellularLocation>
        <location evidence="1">Cell outer membrane</location>
    </subcellularLocation>
</comment>
<keyword evidence="3" id="KW-0998">Cell outer membrane</keyword>
<dbReference type="PRINTS" id="PR01021">
    <property type="entry name" value="OMPADOMAIN"/>
</dbReference>
<dbReference type="InterPro" id="IPR006665">
    <property type="entry name" value="OmpA-like"/>
</dbReference>
<comment type="caution">
    <text evidence="7">The sequence shown here is derived from an EMBL/GenBank/DDBJ whole genome shotgun (WGS) entry which is preliminary data.</text>
</comment>
<sequence length="199" mass="22098">MKKLVLASFLSLLVVGCANDTEEYIATPLPDQQADLRDFDSDGVINARDKCPNTPKGAEVSNDGCEEYYEVAQQQTLKILFQNDSTEVNPVFGSQIEGMAEFLKEYPETSVELQGFASSPGANEYNKELSRNRAIVVQDQLVGFGVEPNRIRIIGFGEEDSSQDDDPTEEALDRRVEATVVGFKGDFIKEWTIFTSLPK</sequence>
<feature type="domain" description="OmpA-like" evidence="6">
    <location>
        <begin position="68"/>
        <end position="184"/>
    </location>
</feature>
<dbReference type="InterPro" id="IPR050330">
    <property type="entry name" value="Bact_OuterMem_StrucFunc"/>
</dbReference>
<keyword evidence="2 4" id="KW-0472">Membrane</keyword>
<gene>
    <name evidence="7" type="ORF">JCM19232_4385</name>
</gene>
<dbReference type="PROSITE" id="PS51257">
    <property type="entry name" value="PROKAR_LIPOPROTEIN"/>
    <property type="match status" value="1"/>
</dbReference>
<dbReference type="CDD" id="cd07185">
    <property type="entry name" value="OmpA_C-like"/>
    <property type="match status" value="1"/>
</dbReference>
<feature type="chain" id="PRO_5002123310" description="OmpA-like domain-containing protein" evidence="5">
    <location>
        <begin position="21"/>
        <end position="199"/>
    </location>
</feature>
<reference evidence="7 8" key="2">
    <citation type="submission" date="2015-01" db="EMBL/GenBank/DDBJ databases">
        <authorList>
            <consortium name="NBRP consortium"/>
            <person name="Sawabe T."/>
            <person name="Meirelles P."/>
            <person name="Feng G."/>
            <person name="Sayaka M."/>
            <person name="Hattori M."/>
            <person name="Ohkuma M."/>
        </authorList>
    </citation>
    <scope>NUCLEOTIDE SEQUENCE [LARGE SCALE GENOMIC DNA]</scope>
    <source>
        <strain evidence="7 8">JCM19232</strain>
    </source>
</reference>
<dbReference type="InterPro" id="IPR006664">
    <property type="entry name" value="OMP_bac"/>
</dbReference>
<dbReference type="PANTHER" id="PTHR30329">
    <property type="entry name" value="STATOR ELEMENT OF FLAGELLAR MOTOR COMPLEX"/>
    <property type="match status" value="1"/>
</dbReference>
<dbReference type="Pfam" id="PF00691">
    <property type="entry name" value="OmpA"/>
    <property type="match status" value="1"/>
</dbReference>
<evidence type="ECO:0000313" key="7">
    <source>
        <dbReference type="EMBL" id="GAM64693.1"/>
    </source>
</evidence>
<dbReference type="InterPro" id="IPR036737">
    <property type="entry name" value="OmpA-like_sf"/>
</dbReference>
<evidence type="ECO:0000256" key="4">
    <source>
        <dbReference type="PROSITE-ProRule" id="PRU00473"/>
    </source>
</evidence>
<dbReference type="EMBL" id="BBSA01000014">
    <property type="protein sequence ID" value="GAM64693.1"/>
    <property type="molecule type" value="Genomic_DNA"/>
</dbReference>
<evidence type="ECO:0000256" key="3">
    <source>
        <dbReference type="ARBA" id="ARBA00023237"/>
    </source>
</evidence>
<accession>A0A0B8PNF3</accession>
<organism evidence="7 8">
    <name type="scientific">Vibrio ishigakensis</name>
    <dbReference type="NCBI Taxonomy" id="1481914"/>
    <lineage>
        <taxon>Bacteria</taxon>
        <taxon>Pseudomonadati</taxon>
        <taxon>Pseudomonadota</taxon>
        <taxon>Gammaproteobacteria</taxon>
        <taxon>Vibrionales</taxon>
        <taxon>Vibrionaceae</taxon>
        <taxon>Vibrio</taxon>
    </lineage>
</organism>
<evidence type="ECO:0000256" key="2">
    <source>
        <dbReference type="ARBA" id="ARBA00023136"/>
    </source>
</evidence>
<dbReference type="AlphaFoldDB" id="A0A0B8PNF3"/>
<dbReference type="GO" id="GO:0009279">
    <property type="term" value="C:cell outer membrane"/>
    <property type="evidence" value="ECO:0007669"/>
    <property type="project" value="UniProtKB-SubCell"/>
</dbReference>
<evidence type="ECO:0000256" key="1">
    <source>
        <dbReference type="ARBA" id="ARBA00004442"/>
    </source>
</evidence>
<name>A0A0B8PNF3_9VIBR</name>
<protein>
    <recommendedName>
        <fullName evidence="6">OmpA-like domain-containing protein</fullName>
    </recommendedName>
</protein>
<keyword evidence="5" id="KW-0732">Signal</keyword>
<feature type="signal peptide" evidence="5">
    <location>
        <begin position="1"/>
        <end position="20"/>
    </location>
</feature>
<proteinExistence type="predicted"/>
<reference evidence="7 8" key="1">
    <citation type="submission" date="2015-01" db="EMBL/GenBank/DDBJ databases">
        <title>Vibrio sp. C5 JCM 19232 whole genome shotgun sequence.</title>
        <authorList>
            <person name="Sawabe T."/>
            <person name="Meirelles P."/>
            <person name="Feng G."/>
            <person name="Sayaka M."/>
            <person name="Hattori M."/>
            <person name="Ohkuma M."/>
        </authorList>
    </citation>
    <scope>NUCLEOTIDE SEQUENCE [LARGE SCALE GENOMIC DNA]</scope>
    <source>
        <strain evidence="7 8">JCM19232</strain>
    </source>
</reference>
<dbReference type="Gene3D" id="3.30.1330.60">
    <property type="entry name" value="OmpA-like domain"/>
    <property type="match status" value="1"/>
</dbReference>